<dbReference type="PANTHER" id="PTHR10454:SF232">
    <property type="entry name" value="AT03047P-RELATED"/>
    <property type="match status" value="1"/>
</dbReference>
<proteinExistence type="inferred from homology"/>
<organism evidence="10 11">
    <name type="scientific">Diploptera punctata</name>
    <name type="common">Pacific beetle cockroach</name>
    <dbReference type="NCBI Taxonomy" id="6984"/>
    <lineage>
        <taxon>Eukaryota</taxon>
        <taxon>Metazoa</taxon>
        <taxon>Ecdysozoa</taxon>
        <taxon>Arthropoda</taxon>
        <taxon>Hexapoda</taxon>
        <taxon>Insecta</taxon>
        <taxon>Pterygota</taxon>
        <taxon>Neoptera</taxon>
        <taxon>Polyneoptera</taxon>
        <taxon>Dictyoptera</taxon>
        <taxon>Blattodea</taxon>
        <taxon>Blaberoidea</taxon>
        <taxon>Blaberidae</taxon>
        <taxon>Diplopterinae</taxon>
        <taxon>Diploptera</taxon>
    </lineage>
</organism>
<evidence type="ECO:0008006" key="12">
    <source>
        <dbReference type="Google" id="ProtNLM"/>
    </source>
</evidence>
<evidence type="ECO:0000256" key="6">
    <source>
        <dbReference type="ARBA" id="ARBA00023145"/>
    </source>
</evidence>
<evidence type="ECO:0000313" key="10">
    <source>
        <dbReference type="EMBL" id="KAJ9595526.1"/>
    </source>
</evidence>
<keyword evidence="6" id="KW-0865">Zymogen</keyword>
<accession>A0AAD8EMF5</accession>
<dbReference type="PROSITE" id="PS50207">
    <property type="entry name" value="CASPASE_P10"/>
    <property type="match status" value="1"/>
</dbReference>
<dbReference type="Gene3D" id="3.40.50.1460">
    <property type="match status" value="1"/>
</dbReference>
<dbReference type="CDD" id="cd00032">
    <property type="entry name" value="CASc"/>
    <property type="match status" value="1"/>
</dbReference>
<keyword evidence="5" id="KW-0788">Thiol protease</keyword>
<evidence type="ECO:0000259" key="9">
    <source>
        <dbReference type="PROSITE" id="PS50208"/>
    </source>
</evidence>
<dbReference type="GO" id="GO:0005737">
    <property type="term" value="C:cytoplasm"/>
    <property type="evidence" value="ECO:0007669"/>
    <property type="project" value="TreeGrafter"/>
</dbReference>
<dbReference type="SUPFAM" id="SSF52129">
    <property type="entry name" value="Caspase-like"/>
    <property type="match status" value="1"/>
</dbReference>
<dbReference type="GO" id="GO:0045476">
    <property type="term" value="P:nurse cell apoptotic process"/>
    <property type="evidence" value="ECO:0007669"/>
    <property type="project" value="UniProtKB-ARBA"/>
</dbReference>
<dbReference type="AlphaFoldDB" id="A0AAD8EMF5"/>
<keyword evidence="11" id="KW-1185">Reference proteome</keyword>
<evidence type="ECO:0000313" key="11">
    <source>
        <dbReference type="Proteomes" id="UP001233999"/>
    </source>
</evidence>
<dbReference type="Pfam" id="PF00656">
    <property type="entry name" value="Peptidase_C14"/>
    <property type="match status" value="1"/>
</dbReference>
<evidence type="ECO:0000256" key="4">
    <source>
        <dbReference type="ARBA" id="ARBA00022801"/>
    </source>
</evidence>
<feature type="domain" description="Caspase family p10" evidence="8">
    <location>
        <begin position="214"/>
        <end position="309"/>
    </location>
</feature>
<evidence type="ECO:0000256" key="5">
    <source>
        <dbReference type="ARBA" id="ARBA00022807"/>
    </source>
</evidence>
<gene>
    <name evidence="10" type="ORF">L9F63_013291</name>
</gene>
<protein>
    <recommendedName>
        <fullName evidence="12">Caspase-1</fullName>
    </recommendedName>
</protein>
<dbReference type="InterPro" id="IPR015917">
    <property type="entry name" value="Pept_C14A"/>
</dbReference>
<keyword evidence="2" id="KW-0645">Protease</keyword>
<dbReference type="GO" id="GO:0016322">
    <property type="term" value="P:neuron remodeling"/>
    <property type="evidence" value="ECO:0007669"/>
    <property type="project" value="UniProtKB-ARBA"/>
</dbReference>
<dbReference type="InterPro" id="IPR033139">
    <property type="entry name" value="Caspase_cys_AS"/>
</dbReference>
<dbReference type="GO" id="GO:0004197">
    <property type="term" value="F:cysteine-type endopeptidase activity"/>
    <property type="evidence" value="ECO:0007669"/>
    <property type="project" value="InterPro"/>
</dbReference>
<dbReference type="PRINTS" id="PR00376">
    <property type="entry name" value="IL1BCENZYME"/>
</dbReference>
<dbReference type="InterPro" id="IPR029030">
    <property type="entry name" value="Caspase-like_dom_sf"/>
</dbReference>
<dbReference type="SMART" id="SM00115">
    <property type="entry name" value="CASc"/>
    <property type="match status" value="1"/>
</dbReference>
<keyword evidence="3" id="KW-0053">Apoptosis</keyword>
<dbReference type="InterPro" id="IPR002138">
    <property type="entry name" value="Pept_C14_p10"/>
</dbReference>
<keyword evidence="4" id="KW-0378">Hydrolase</keyword>
<dbReference type="EMBL" id="JASPKZ010002332">
    <property type="protein sequence ID" value="KAJ9595526.1"/>
    <property type="molecule type" value="Genomic_DNA"/>
</dbReference>
<dbReference type="InterPro" id="IPR002398">
    <property type="entry name" value="Pept_C14"/>
</dbReference>
<dbReference type="GO" id="GO:0043525">
    <property type="term" value="P:positive regulation of neuron apoptotic process"/>
    <property type="evidence" value="ECO:0007669"/>
    <property type="project" value="TreeGrafter"/>
</dbReference>
<reference evidence="10" key="2">
    <citation type="submission" date="2023-05" db="EMBL/GenBank/DDBJ databases">
        <authorList>
            <person name="Fouks B."/>
        </authorList>
    </citation>
    <scope>NUCLEOTIDE SEQUENCE</scope>
    <source>
        <strain evidence="10">Stay&amp;Tobe</strain>
        <tissue evidence="10">Testes</tissue>
    </source>
</reference>
<dbReference type="GO" id="GO:0006508">
    <property type="term" value="P:proteolysis"/>
    <property type="evidence" value="ECO:0007669"/>
    <property type="project" value="UniProtKB-KW"/>
</dbReference>
<comment type="similarity">
    <text evidence="1 7">Belongs to the peptidase C14A family.</text>
</comment>
<evidence type="ECO:0000256" key="2">
    <source>
        <dbReference type="ARBA" id="ARBA00022670"/>
    </source>
</evidence>
<dbReference type="FunFam" id="3.40.50.1460:FF:000001">
    <property type="entry name" value="Caspase-3 preproprotein"/>
    <property type="match status" value="1"/>
</dbReference>
<feature type="domain" description="Caspase family p20" evidence="9">
    <location>
        <begin position="70"/>
        <end position="191"/>
    </location>
</feature>
<reference evidence="10" key="1">
    <citation type="journal article" date="2023" name="IScience">
        <title>Live-bearing cockroach genome reveals convergent evolutionary mechanisms linked to viviparity in insects and beyond.</title>
        <authorList>
            <person name="Fouks B."/>
            <person name="Harrison M.C."/>
            <person name="Mikhailova A.A."/>
            <person name="Marchal E."/>
            <person name="English S."/>
            <person name="Carruthers M."/>
            <person name="Jennings E.C."/>
            <person name="Chiamaka E.L."/>
            <person name="Frigard R.A."/>
            <person name="Pippel M."/>
            <person name="Attardo G.M."/>
            <person name="Benoit J.B."/>
            <person name="Bornberg-Bauer E."/>
            <person name="Tobe S.S."/>
        </authorList>
    </citation>
    <scope>NUCLEOTIDE SEQUENCE</scope>
    <source>
        <strain evidence="10">Stay&amp;Tobe</strain>
    </source>
</reference>
<evidence type="ECO:0000256" key="1">
    <source>
        <dbReference type="ARBA" id="ARBA00010134"/>
    </source>
</evidence>
<dbReference type="PROSITE" id="PS50208">
    <property type="entry name" value="CASPASE_P20"/>
    <property type="match status" value="1"/>
</dbReference>
<dbReference type="InterPro" id="IPR001309">
    <property type="entry name" value="Pept_C14_p20"/>
</dbReference>
<dbReference type="InterPro" id="IPR011600">
    <property type="entry name" value="Pept_C14_caspase"/>
</dbReference>
<evidence type="ECO:0000259" key="8">
    <source>
        <dbReference type="PROSITE" id="PS50207"/>
    </source>
</evidence>
<dbReference type="PROSITE" id="PS01122">
    <property type="entry name" value="CASPASE_CYS"/>
    <property type="match status" value="1"/>
</dbReference>
<dbReference type="PROSITE" id="PS01121">
    <property type="entry name" value="CASPASE_HIS"/>
    <property type="match status" value="1"/>
</dbReference>
<name>A0AAD8EMF5_DIPPU</name>
<sequence length="316" mass="35764">MQNQEEVNGKELETCGHVTTETDALPSWLNISGRRKTGVPDVTDETSDEILAPNPGCEKDAEEYNMRHSRRGIAIIFNHKKFSMMASRSGTDKDCVNLSVQLQNLGFEVRSYDDLTFGELSQVLSTTSKEDHSNADCLMVVVMSHGDPGYLHSRDRRYQTEELWLRFVGNKCPTLAGKPKLFFIQACRGTKVDSGVRVEVDSGKSLDETDGYTVSYTIPQHADLLIAYSTMEGHYSWRNPRQGSWFIQALCEELELNGQTRDILTLLTFVCRRVAIDYQSFVPGDYEMDLKKQIPSITSMLTRLLYFHPKRATPVA</sequence>
<comment type="caution">
    <text evidence="10">The sequence shown here is derived from an EMBL/GenBank/DDBJ whole genome shotgun (WGS) entry which is preliminary data.</text>
</comment>
<dbReference type="Proteomes" id="UP001233999">
    <property type="component" value="Unassembled WGS sequence"/>
</dbReference>
<dbReference type="GO" id="GO:1990525">
    <property type="term" value="F:BIR domain binding"/>
    <property type="evidence" value="ECO:0007669"/>
    <property type="project" value="UniProtKB-ARBA"/>
</dbReference>
<evidence type="ECO:0000256" key="7">
    <source>
        <dbReference type="RuleBase" id="RU003971"/>
    </source>
</evidence>
<dbReference type="PANTHER" id="PTHR10454">
    <property type="entry name" value="CASPASE"/>
    <property type="match status" value="1"/>
</dbReference>
<dbReference type="InterPro" id="IPR016129">
    <property type="entry name" value="Caspase_his_AS"/>
</dbReference>
<evidence type="ECO:0000256" key="3">
    <source>
        <dbReference type="ARBA" id="ARBA00022703"/>
    </source>
</evidence>
<dbReference type="GO" id="GO:0045751">
    <property type="term" value="P:negative regulation of Toll signaling pathway"/>
    <property type="evidence" value="ECO:0007669"/>
    <property type="project" value="UniProtKB-ARBA"/>
</dbReference>